<dbReference type="EMBL" id="DTLB01000045">
    <property type="protein sequence ID" value="HFW32780.1"/>
    <property type="molecule type" value="Genomic_DNA"/>
</dbReference>
<dbReference type="PROSITE" id="PS51257">
    <property type="entry name" value="PROKAR_LIPOPROTEIN"/>
    <property type="match status" value="1"/>
</dbReference>
<reference evidence="1" key="1">
    <citation type="journal article" date="2020" name="mSystems">
        <title>Genome- and Community-Level Interaction Insights into Carbon Utilization and Element Cycling Functions of Hydrothermarchaeota in Hydrothermal Sediment.</title>
        <authorList>
            <person name="Zhou Z."/>
            <person name="Liu Y."/>
            <person name="Xu W."/>
            <person name="Pan J."/>
            <person name="Luo Z.H."/>
            <person name="Li M."/>
        </authorList>
    </citation>
    <scope>NUCLEOTIDE SEQUENCE [LARGE SCALE GENOMIC DNA]</scope>
    <source>
        <strain evidence="1">SpSt-87</strain>
    </source>
</reference>
<gene>
    <name evidence="1" type="ORF">ENW66_07540</name>
</gene>
<name>A0A7C3RE39_ARCFL</name>
<dbReference type="AlphaFoldDB" id="A0A7C3RE39"/>
<sequence length="127" mass="14460">MHVKHIFYVLLISAIFLGCLGSKTQVSPAPYMGYLKVGENTTFKYSGKSVKIDFTSENDYSVFTIEVDGTEKVLKVKKDSEGKAISDTISGLHIVIKPVEWEERNGQLVPIYEKSWNSSEVYFEIWR</sequence>
<proteinExistence type="predicted"/>
<accession>A0A7C3RE39</accession>
<comment type="caution">
    <text evidence="1">The sequence shown here is derived from an EMBL/GenBank/DDBJ whole genome shotgun (WGS) entry which is preliminary data.</text>
</comment>
<organism evidence="1">
    <name type="scientific">Archaeoglobus fulgidus</name>
    <dbReference type="NCBI Taxonomy" id="2234"/>
    <lineage>
        <taxon>Archaea</taxon>
        <taxon>Methanobacteriati</taxon>
        <taxon>Methanobacteriota</taxon>
        <taxon>Archaeoglobi</taxon>
        <taxon>Archaeoglobales</taxon>
        <taxon>Archaeoglobaceae</taxon>
        <taxon>Archaeoglobus</taxon>
    </lineage>
</organism>
<evidence type="ECO:0000313" key="1">
    <source>
        <dbReference type="EMBL" id="HFW32780.1"/>
    </source>
</evidence>
<protein>
    <submittedName>
        <fullName evidence="1">Uncharacterized protein</fullName>
    </submittedName>
</protein>